<comment type="caution">
    <text evidence="5">The sequence shown here is derived from an EMBL/GenBank/DDBJ whole genome shotgun (WGS) entry which is preliminary data.</text>
</comment>
<dbReference type="GO" id="GO:0043022">
    <property type="term" value="F:ribosome binding"/>
    <property type="evidence" value="ECO:0007669"/>
    <property type="project" value="UniProtKB-UniRule"/>
</dbReference>
<dbReference type="Pfam" id="PF03144">
    <property type="entry name" value="GTP_EFTU_D2"/>
    <property type="match status" value="1"/>
</dbReference>
<dbReference type="EMBL" id="JADINE010000018">
    <property type="protein sequence ID" value="MBO8407067.1"/>
    <property type="molecule type" value="Genomic_DNA"/>
</dbReference>
<comment type="catalytic activity">
    <reaction evidence="3">
        <text>GTP + H2O = GDP + phosphate + H(+)</text>
        <dbReference type="Rhea" id="RHEA:19669"/>
        <dbReference type="ChEBI" id="CHEBI:15377"/>
        <dbReference type="ChEBI" id="CHEBI:15378"/>
        <dbReference type="ChEBI" id="CHEBI:37565"/>
        <dbReference type="ChEBI" id="CHEBI:43474"/>
        <dbReference type="ChEBI" id="CHEBI:58189"/>
    </reaction>
</comment>
<dbReference type="FunFam" id="3.40.50.300:FF:000055">
    <property type="entry name" value="GTP-binding protein TypA"/>
    <property type="match status" value="1"/>
</dbReference>
<dbReference type="Gene3D" id="3.30.70.870">
    <property type="entry name" value="Elongation Factor G (Translational Gtpase), domain 3"/>
    <property type="match status" value="1"/>
</dbReference>
<comment type="subunit">
    <text evidence="3">Monomer.</text>
</comment>
<dbReference type="PROSITE" id="PS51722">
    <property type="entry name" value="G_TR_2"/>
    <property type="match status" value="1"/>
</dbReference>
<dbReference type="InterPro" id="IPR027417">
    <property type="entry name" value="P-loop_NTPase"/>
</dbReference>
<proteinExistence type="inferred from homology"/>
<keyword evidence="3" id="KW-0963">Cytoplasm</keyword>
<name>A0A940DDE8_9PROT</name>
<keyword evidence="2 3" id="KW-0342">GTP-binding</keyword>
<dbReference type="InterPro" id="IPR047042">
    <property type="entry name" value="BipA_II"/>
</dbReference>
<dbReference type="InterPro" id="IPR009000">
    <property type="entry name" value="Transl_B-barrel_sf"/>
</dbReference>
<reference evidence="5" key="1">
    <citation type="submission" date="2020-10" db="EMBL/GenBank/DDBJ databases">
        <authorList>
            <person name="Gilroy R."/>
        </authorList>
    </citation>
    <scope>NUCLEOTIDE SEQUENCE</scope>
    <source>
        <strain evidence="5">B1-16210</strain>
    </source>
</reference>
<evidence type="ECO:0000313" key="6">
    <source>
        <dbReference type="Proteomes" id="UP000721442"/>
    </source>
</evidence>
<dbReference type="AlphaFoldDB" id="A0A940DDE8"/>
<dbReference type="FunFam" id="2.40.50.250:FF:000001">
    <property type="entry name" value="GTP-binding protein TypA"/>
    <property type="match status" value="1"/>
</dbReference>
<keyword evidence="3" id="KW-0378">Hydrolase</keyword>
<dbReference type="GO" id="GO:0005525">
    <property type="term" value="F:GTP binding"/>
    <property type="evidence" value="ECO:0007669"/>
    <property type="project" value="UniProtKB-UniRule"/>
</dbReference>
<dbReference type="InterPro" id="IPR006298">
    <property type="entry name" value="BipA"/>
</dbReference>
<dbReference type="InterPro" id="IPR000795">
    <property type="entry name" value="T_Tr_GTP-bd_dom"/>
</dbReference>
<comment type="similarity">
    <text evidence="3">Belongs to the TRAFAC class translation factor GTPase superfamily. Classic translation factor GTPase family. BipA subfamily.</text>
</comment>
<comment type="subcellular location">
    <subcellularLocation>
        <location evidence="3">Cytoplasm</location>
    </subcellularLocation>
    <text evidence="3">Binds to ribosomes.</text>
</comment>
<dbReference type="FunFam" id="3.30.70.240:FF:000002">
    <property type="entry name" value="GTP-binding protein TypA"/>
    <property type="match status" value="1"/>
</dbReference>
<dbReference type="SMART" id="SM00838">
    <property type="entry name" value="EFG_C"/>
    <property type="match status" value="1"/>
</dbReference>
<dbReference type="InterPro" id="IPR042116">
    <property type="entry name" value="TypA/BipA_C"/>
</dbReference>
<dbReference type="GO" id="GO:0000049">
    <property type="term" value="F:tRNA binding"/>
    <property type="evidence" value="ECO:0007669"/>
    <property type="project" value="UniProtKB-KW"/>
</dbReference>
<dbReference type="Gene3D" id="2.40.30.10">
    <property type="entry name" value="Translation factors"/>
    <property type="match status" value="1"/>
</dbReference>
<dbReference type="Gene3D" id="2.40.50.250">
    <property type="entry name" value="bipa protein"/>
    <property type="match status" value="1"/>
</dbReference>
<keyword evidence="3" id="KW-0690">Ribosome biogenesis</keyword>
<dbReference type="PANTHER" id="PTHR42908:SF8">
    <property type="entry name" value="TR-TYPE G DOMAIN-CONTAINING PROTEIN"/>
    <property type="match status" value="1"/>
</dbReference>
<dbReference type="Gene3D" id="3.40.50.300">
    <property type="entry name" value="P-loop containing nucleotide triphosphate hydrolases"/>
    <property type="match status" value="1"/>
</dbReference>
<dbReference type="InterPro" id="IPR035647">
    <property type="entry name" value="EFG_III/V"/>
</dbReference>
<dbReference type="InterPro" id="IPR047043">
    <property type="entry name" value="BipA_III"/>
</dbReference>
<dbReference type="Gene3D" id="3.30.70.240">
    <property type="match status" value="1"/>
</dbReference>
<dbReference type="NCBIfam" id="TIGR00231">
    <property type="entry name" value="small_GTP"/>
    <property type="match status" value="1"/>
</dbReference>
<dbReference type="Pfam" id="PF00679">
    <property type="entry name" value="EFG_C"/>
    <property type="match status" value="1"/>
</dbReference>
<dbReference type="NCBIfam" id="TIGR01394">
    <property type="entry name" value="TypA_BipA"/>
    <property type="match status" value="1"/>
</dbReference>
<evidence type="ECO:0000313" key="5">
    <source>
        <dbReference type="EMBL" id="MBO8407067.1"/>
    </source>
</evidence>
<dbReference type="PROSITE" id="PS00301">
    <property type="entry name" value="G_TR_1"/>
    <property type="match status" value="1"/>
</dbReference>
<accession>A0A940DDE8</accession>
<dbReference type="InterPro" id="IPR048876">
    <property type="entry name" value="BipA_C"/>
</dbReference>
<dbReference type="SUPFAM" id="SSF54980">
    <property type="entry name" value="EF-G C-terminal domain-like"/>
    <property type="match status" value="2"/>
</dbReference>
<dbReference type="Proteomes" id="UP000721442">
    <property type="component" value="Unassembled WGS sequence"/>
</dbReference>
<protein>
    <recommendedName>
        <fullName evidence="3">Large ribosomal subunit assembly factor BipA</fullName>
        <ecNumber evidence="3">3.6.5.-</ecNumber>
    </recommendedName>
    <alternativeName>
        <fullName evidence="3">GTP-binding protein BipA</fullName>
    </alternativeName>
</protein>
<dbReference type="PANTHER" id="PTHR42908">
    <property type="entry name" value="TRANSLATION ELONGATION FACTOR-RELATED"/>
    <property type="match status" value="1"/>
</dbReference>
<dbReference type="GO" id="GO:0003924">
    <property type="term" value="F:GTPase activity"/>
    <property type="evidence" value="ECO:0007669"/>
    <property type="project" value="UniProtKB-UniRule"/>
</dbReference>
<dbReference type="InterPro" id="IPR031157">
    <property type="entry name" value="G_TR_CS"/>
</dbReference>
<dbReference type="CDD" id="cd03710">
    <property type="entry name" value="BipA_TypA_C"/>
    <property type="match status" value="1"/>
</dbReference>
<dbReference type="GO" id="GO:0000027">
    <property type="term" value="P:ribosomal large subunit assembly"/>
    <property type="evidence" value="ECO:0007669"/>
    <property type="project" value="UniProtKB-UniRule"/>
</dbReference>
<dbReference type="Pfam" id="PF00009">
    <property type="entry name" value="GTP_EFTU"/>
    <property type="match status" value="1"/>
</dbReference>
<dbReference type="InterPro" id="IPR004161">
    <property type="entry name" value="EFTu-like_2"/>
</dbReference>
<dbReference type="EC" id="3.6.5.-" evidence="3"/>
<dbReference type="GO" id="GO:0005829">
    <property type="term" value="C:cytosol"/>
    <property type="evidence" value="ECO:0007669"/>
    <property type="project" value="TreeGrafter"/>
</dbReference>
<feature type="binding site" evidence="3">
    <location>
        <begin position="13"/>
        <end position="18"/>
    </location>
    <ligand>
        <name>GTP</name>
        <dbReference type="ChEBI" id="CHEBI:37565"/>
    </ligand>
</feature>
<dbReference type="GO" id="GO:1990904">
    <property type="term" value="C:ribonucleoprotein complex"/>
    <property type="evidence" value="ECO:0007669"/>
    <property type="project" value="TreeGrafter"/>
</dbReference>
<dbReference type="CDD" id="cd16263">
    <property type="entry name" value="BipA_III"/>
    <property type="match status" value="1"/>
</dbReference>
<dbReference type="FunFam" id="3.30.70.870:FF:000003">
    <property type="entry name" value="GTP-binding protein TypA"/>
    <property type="match status" value="1"/>
</dbReference>
<keyword evidence="3" id="KW-0699">rRNA-binding</keyword>
<dbReference type="InterPro" id="IPR000640">
    <property type="entry name" value="EFG_V-like"/>
</dbReference>
<keyword evidence="1 3" id="KW-0547">Nucleotide-binding</keyword>
<reference evidence="5" key="2">
    <citation type="journal article" date="2021" name="PeerJ">
        <title>Extensive microbial diversity within the chicken gut microbiome revealed by metagenomics and culture.</title>
        <authorList>
            <person name="Gilroy R."/>
            <person name="Ravi A."/>
            <person name="Getino M."/>
            <person name="Pursley I."/>
            <person name="Horton D.L."/>
            <person name="Alikhan N.F."/>
            <person name="Baker D."/>
            <person name="Gharbi K."/>
            <person name="Hall N."/>
            <person name="Watson M."/>
            <person name="Adriaenssens E.M."/>
            <person name="Foster-Nyarko E."/>
            <person name="Jarju S."/>
            <person name="Secka A."/>
            <person name="Antonio M."/>
            <person name="Oren A."/>
            <person name="Chaudhuri R.R."/>
            <person name="La Ragione R."/>
            <person name="Hildebrand F."/>
            <person name="Pallen M.J."/>
        </authorList>
    </citation>
    <scope>NUCLEOTIDE SEQUENCE</scope>
    <source>
        <strain evidence="5">B1-16210</strain>
    </source>
</reference>
<dbReference type="GO" id="GO:0097216">
    <property type="term" value="F:guanosine tetraphosphate binding"/>
    <property type="evidence" value="ECO:0007669"/>
    <property type="project" value="UniProtKB-ARBA"/>
</dbReference>
<sequence>MKIRNIAIIAHVDHGKTTLVDNMLKQSGTFRENEKVADRVMDSGDIERERGITISAKPTAIKWNDYKINIVDTPGHADFGGEVERILSMVDGVVLLVDAAEGPLPQTKFVLSKALKLGLRPIVCINKIDRSDARPDEVLNETFDLFDKLGATDSQLDFPYLFACGRDGWAVRNLNDEHKDLTPLFQLIIDHVPAPDCNGTRCQIDAPFSMLATTLEADPYVGRILTGKIESGTVRVGQTVKAINMRGELVENAKITKIIEHRGIEKVSLESASAGDIVVVAGFSRATVADTLCAPEVTTPIPAMPIDPPTLTMTFFVNTSPLAGRSGKKLTSRMIGERLFKEAETNIALRVTQSANNESFEVSGRGELQLGILIETMRREGFELSVSRPRVVMQDVPNGEKLEPIEEVVIDVDDEFSGVVIEKMTKRKATITEMKSSGGGKTRIVFSAPSRGLIGYLSEFRTDTRGTGIMNRVFSGYEPYRGPISQYRPGVLVSMENGVTTTYALHNLEPRGVLFVGPQTEVYSGMIIGEHSKENDLEVNPVRGKELTNVRSVTADEKLFLAPPRKMSLEEALSYIQDDELVEVTPATIRLRKKELDSNVRKKTRKNTEI</sequence>
<evidence type="ECO:0000256" key="1">
    <source>
        <dbReference type="ARBA" id="ARBA00022741"/>
    </source>
</evidence>
<evidence type="ECO:0000259" key="4">
    <source>
        <dbReference type="PROSITE" id="PS51722"/>
    </source>
</evidence>
<dbReference type="GO" id="GO:0019843">
    <property type="term" value="F:rRNA binding"/>
    <property type="evidence" value="ECO:0007669"/>
    <property type="project" value="UniProtKB-KW"/>
</dbReference>
<gene>
    <name evidence="5" type="primary">typA</name>
    <name evidence="3" type="synonym">bipA</name>
    <name evidence="5" type="ORF">IAC77_01240</name>
</gene>
<keyword evidence="3" id="KW-0694">RNA-binding</keyword>
<evidence type="ECO:0000256" key="3">
    <source>
        <dbReference type="HAMAP-Rule" id="MF_00849"/>
    </source>
</evidence>
<feature type="domain" description="Tr-type G" evidence="4">
    <location>
        <begin position="1"/>
        <end position="196"/>
    </location>
</feature>
<dbReference type="CDD" id="cd03691">
    <property type="entry name" value="BipA_TypA_II"/>
    <property type="match status" value="1"/>
</dbReference>
<dbReference type="InterPro" id="IPR005225">
    <property type="entry name" value="Small_GTP-bd"/>
</dbReference>
<dbReference type="PRINTS" id="PR00315">
    <property type="entry name" value="ELONGATNFCT"/>
</dbReference>
<dbReference type="InterPro" id="IPR035651">
    <property type="entry name" value="BipA_V"/>
</dbReference>
<dbReference type="InterPro" id="IPR047041">
    <property type="entry name" value="BipA_GTP-bd_dom"/>
</dbReference>
<dbReference type="SUPFAM" id="SSF52540">
    <property type="entry name" value="P-loop containing nucleoside triphosphate hydrolases"/>
    <property type="match status" value="1"/>
</dbReference>
<comment type="function">
    <text evidence="3">A 50S ribosomal subunit assembly protein with GTPase activity, required for 50S subunit assembly at low temperatures, may also play a role in translation. Binds GTP and analogs. Binds the 70S ribosome between the 30S and 50S subunits, in a similar position as ribosome-bound EF-G; it contacts a number of ribosomal proteins, both rRNAs and the A-site tRNA.</text>
</comment>
<organism evidence="5 6">
    <name type="scientific">Candidatus Enterousia excrementavium</name>
    <dbReference type="NCBI Taxonomy" id="2840789"/>
    <lineage>
        <taxon>Bacteria</taxon>
        <taxon>Pseudomonadati</taxon>
        <taxon>Pseudomonadota</taxon>
        <taxon>Alphaproteobacteria</taxon>
        <taxon>Candidatus Enterousia</taxon>
    </lineage>
</organism>
<evidence type="ECO:0000256" key="2">
    <source>
        <dbReference type="ARBA" id="ARBA00023134"/>
    </source>
</evidence>
<dbReference type="Pfam" id="PF21018">
    <property type="entry name" value="BipA_C"/>
    <property type="match status" value="1"/>
</dbReference>
<feature type="binding site" evidence="3">
    <location>
        <begin position="126"/>
        <end position="129"/>
    </location>
    <ligand>
        <name>GTP</name>
        <dbReference type="ChEBI" id="CHEBI:37565"/>
    </ligand>
</feature>
<dbReference type="SUPFAM" id="SSF50447">
    <property type="entry name" value="Translation proteins"/>
    <property type="match status" value="1"/>
</dbReference>
<dbReference type="HAMAP" id="MF_00849">
    <property type="entry name" value="BipA"/>
    <property type="match status" value="1"/>
</dbReference>
<keyword evidence="3" id="KW-0820">tRNA-binding</keyword>
<dbReference type="CDD" id="cd01891">
    <property type="entry name" value="TypA_BipA"/>
    <property type="match status" value="1"/>
</dbReference>